<evidence type="ECO:0000313" key="3">
    <source>
        <dbReference type="EMBL" id="MEC3860653.1"/>
    </source>
</evidence>
<feature type="transmembrane region" description="Helical" evidence="1">
    <location>
        <begin position="60"/>
        <end position="77"/>
    </location>
</feature>
<keyword evidence="1" id="KW-0812">Transmembrane</keyword>
<keyword evidence="1" id="KW-0472">Membrane</keyword>
<name>A0ABU6HDW3_9RHOB</name>
<proteinExistence type="predicted"/>
<dbReference type="Proteomes" id="UP001348149">
    <property type="component" value="Unassembled WGS sequence"/>
</dbReference>
<dbReference type="RefSeq" id="WP_326296280.1">
    <property type="nucleotide sequence ID" value="NZ_JAYLLH010000005.1"/>
</dbReference>
<organism evidence="3 4">
    <name type="scientific">Mesobacterium hydrothermale</name>
    <dbReference type="NCBI Taxonomy" id="3111907"/>
    <lineage>
        <taxon>Bacteria</taxon>
        <taxon>Pseudomonadati</taxon>
        <taxon>Pseudomonadota</taxon>
        <taxon>Alphaproteobacteria</taxon>
        <taxon>Rhodobacterales</taxon>
        <taxon>Roseobacteraceae</taxon>
        <taxon>Mesobacterium</taxon>
    </lineage>
</organism>
<dbReference type="InterPro" id="IPR025178">
    <property type="entry name" value="Lnb_N"/>
</dbReference>
<feature type="transmembrane region" description="Helical" evidence="1">
    <location>
        <begin position="34"/>
        <end position="53"/>
    </location>
</feature>
<reference evidence="3 4" key="1">
    <citation type="submission" date="2024-01" db="EMBL/GenBank/DDBJ databases">
        <title>Mesobacterium rodlantinim sp. nov., isolated from shallow sea hydrothermal systems off Kueishantao Island.</title>
        <authorList>
            <person name="Su Z."/>
            <person name="Tang K."/>
        </authorList>
    </citation>
    <scope>NUCLEOTIDE SEQUENCE [LARGE SCALE GENOMIC DNA]</scope>
    <source>
        <strain evidence="3 4">TK19101</strain>
    </source>
</reference>
<evidence type="ECO:0000313" key="4">
    <source>
        <dbReference type="Proteomes" id="UP001348149"/>
    </source>
</evidence>
<evidence type="ECO:0000259" key="2">
    <source>
        <dbReference type="Pfam" id="PF13387"/>
    </source>
</evidence>
<sequence length="324" mass="36605">MTRVFSFLLHSVFGLLVLAGAAWSATAIWLHMEGMLRILALAGLTVAVVGAALARRRSRWMGWAVFGVVVLTVGGWYQTITPSQSRDWAVDVARGVKAQVDGDRVTLRDLRDFDWRSETEAEPRWISRDFDLTKLQSLDMLTSVWANPDIAHLLVSFGFEDGEQVVFSVEIRREAGESFNEIGGFFRQFELVLIGATEDDIVKLRTNFRKEDVSLYPVRLSPEQMREMFMAYVELAQDLDRDPAFYNTLTANCTTVVYQLAKVLKSDLPLDRELVLSGRLPEYLNQFGVMDDGDAIRDRKIAGISERAQGWKPGQDFSAVIRGR</sequence>
<gene>
    <name evidence="3" type="ORF">VK792_05105</name>
</gene>
<accession>A0ABU6HDW3</accession>
<dbReference type="Pfam" id="PF13387">
    <property type="entry name" value="Lnb_N"/>
    <property type="match status" value="1"/>
</dbReference>
<keyword evidence="4" id="KW-1185">Reference proteome</keyword>
<comment type="caution">
    <text evidence="3">The sequence shown here is derived from an EMBL/GenBank/DDBJ whole genome shotgun (WGS) entry which is preliminary data.</text>
</comment>
<dbReference type="EMBL" id="JAYLLH010000005">
    <property type="protein sequence ID" value="MEC3860653.1"/>
    <property type="molecule type" value="Genomic_DNA"/>
</dbReference>
<feature type="domain" description="Lnb N-terminal periplasmic" evidence="2">
    <location>
        <begin position="122"/>
        <end position="271"/>
    </location>
</feature>
<protein>
    <submittedName>
        <fullName evidence="3">DUF4105 domain-containing protein</fullName>
    </submittedName>
</protein>
<evidence type="ECO:0000256" key="1">
    <source>
        <dbReference type="SAM" id="Phobius"/>
    </source>
</evidence>
<keyword evidence="1" id="KW-1133">Transmembrane helix</keyword>